<evidence type="ECO:0000313" key="2">
    <source>
        <dbReference type="EMBL" id="KAK7687795.1"/>
    </source>
</evidence>
<dbReference type="EMBL" id="JASBNA010000012">
    <property type="protein sequence ID" value="KAK7687795.1"/>
    <property type="molecule type" value="Genomic_DNA"/>
</dbReference>
<feature type="compositionally biased region" description="Basic and acidic residues" evidence="1">
    <location>
        <begin position="1"/>
        <end position="18"/>
    </location>
</feature>
<feature type="region of interest" description="Disordered" evidence="1">
    <location>
        <begin position="1"/>
        <end position="22"/>
    </location>
</feature>
<name>A0AAW0G2S4_9APHY</name>
<sequence length="96" mass="11097">MPDPEPENHEAPLKERSSPRIRKSLARVSSDNAILLLEDHNAIGEILYTAIRKPGWPSSRDMKRDNFHDTKYTRLILLDNGRRVYRARSVSLRSLS</sequence>
<proteinExistence type="predicted"/>
<organism evidence="2 3">
    <name type="scientific">Cerrena zonata</name>
    <dbReference type="NCBI Taxonomy" id="2478898"/>
    <lineage>
        <taxon>Eukaryota</taxon>
        <taxon>Fungi</taxon>
        <taxon>Dikarya</taxon>
        <taxon>Basidiomycota</taxon>
        <taxon>Agaricomycotina</taxon>
        <taxon>Agaricomycetes</taxon>
        <taxon>Polyporales</taxon>
        <taxon>Cerrenaceae</taxon>
        <taxon>Cerrena</taxon>
    </lineage>
</organism>
<accession>A0AAW0G2S4</accession>
<dbReference type="Proteomes" id="UP001385951">
    <property type="component" value="Unassembled WGS sequence"/>
</dbReference>
<reference evidence="2 3" key="1">
    <citation type="submission" date="2022-09" db="EMBL/GenBank/DDBJ databases">
        <authorList>
            <person name="Palmer J.M."/>
        </authorList>
    </citation>
    <scope>NUCLEOTIDE SEQUENCE [LARGE SCALE GENOMIC DNA]</scope>
    <source>
        <strain evidence="2 3">DSM 7382</strain>
    </source>
</reference>
<evidence type="ECO:0000256" key="1">
    <source>
        <dbReference type="SAM" id="MobiDB-lite"/>
    </source>
</evidence>
<comment type="caution">
    <text evidence="2">The sequence shown here is derived from an EMBL/GenBank/DDBJ whole genome shotgun (WGS) entry which is preliminary data.</text>
</comment>
<gene>
    <name evidence="2" type="ORF">QCA50_009014</name>
</gene>
<dbReference type="AlphaFoldDB" id="A0AAW0G2S4"/>
<keyword evidence="3" id="KW-1185">Reference proteome</keyword>
<evidence type="ECO:0000313" key="3">
    <source>
        <dbReference type="Proteomes" id="UP001385951"/>
    </source>
</evidence>
<protein>
    <submittedName>
        <fullName evidence="2">Uncharacterized protein</fullName>
    </submittedName>
</protein>